<dbReference type="EMBL" id="GIFC01003792">
    <property type="protein sequence ID" value="MXU85875.1"/>
    <property type="molecule type" value="Transcribed_RNA"/>
</dbReference>
<proteinExistence type="predicted"/>
<evidence type="ECO:0000256" key="1">
    <source>
        <dbReference type="SAM" id="SignalP"/>
    </source>
</evidence>
<name>A0A6B0UB76_IXORI</name>
<evidence type="ECO:0000313" key="2">
    <source>
        <dbReference type="EMBL" id="MXU85875.1"/>
    </source>
</evidence>
<feature type="signal peptide" evidence="1">
    <location>
        <begin position="1"/>
        <end position="21"/>
    </location>
</feature>
<feature type="chain" id="PRO_5025662993" evidence="1">
    <location>
        <begin position="22"/>
        <end position="88"/>
    </location>
</feature>
<sequence>MRPAIMALVVAMAGMMLPAIALTSNLLVCGMPKQWARRLEHDVTKSRHSLLSLSQTRWSPCANACTCAFSRVRESLNTSPHSCMLHSR</sequence>
<protein>
    <submittedName>
        <fullName evidence="2">Putative secreted protein</fullName>
    </submittedName>
</protein>
<dbReference type="AlphaFoldDB" id="A0A6B0UB76"/>
<organism evidence="2">
    <name type="scientific">Ixodes ricinus</name>
    <name type="common">Common tick</name>
    <name type="synonym">Acarus ricinus</name>
    <dbReference type="NCBI Taxonomy" id="34613"/>
    <lineage>
        <taxon>Eukaryota</taxon>
        <taxon>Metazoa</taxon>
        <taxon>Ecdysozoa</taxon>
        <taxon>Arthropoda</taxon>
        <taxon>Chelicerata</taxon>
        <taxon>Arachnida</taxon>
        <taxon>Acari</taxon>
        <taxon>Parasitiformes</taxon>
        <taxon>Ixodida</taxon>
        <taxon>Ixodoidea</taxon>
        <taxon>Ixodidae</taxon>
        <taxon>Ixodinae</taxon>
        <taxon>Ixodes</taxon>
    </lineage>
</organism>
<keyword evidence="1" id="KW-0732">Signal</keyword>
<reference evidence="2" key="1">
    <citation type="submission" date="2019-12" db="EMBL/GenBank/DDBJ databases">
        <title>An insight into the sialome of adult female Ixodes ricinus ticks feeding for 6 days.</title>
        <authorList>
            <person name="Perner J."/>
            <person name="Ribeiro J.M.C."/>
        </authorList>
    </citation>
    <scope>NUCLEOTIDE SEQUENCE</scope>
    <source>
        <strain evidence="2">Semi-engorged</strain>
        <tissue evidence="2">Salivary glands</tissue>
    </source>
</reference>
<accession>A0A6B0UB76</accession>